<dbReference type="InterPro" id="IPR009056">
    <property type="entry name" value="Cyt_c-like_dom"/>
</dbReference>
<evidence type="ECO:0000256" key="1">
    <source>
        <dbReference type="ARBA" id="ARBA00022723"/>
    </source>
</evidence>
<evidence type="ECO:0000256" key="4">
    <source>
        <dbReference type="SAM" id="SignalP"/>
    </source>
</evidence>
<evidence type="ECO:0000313" key="7">
    <source>
        <dbReference type="Proteomes" id="UP001528411"/>
    </source>
</evidence>
<protein>
    <submittedName>
        <fullName evidence="6">Cytochrome c</fullName>
    </submittedName>
</protein>
<organism evidence="6 7">
    <name type="scientific">Psychrosphaera algicola</name>
    <dbReference type="NCBI Taxonomy" id="3023714"/>
    <lineage>
        <taxon>Bacteria</taxon>
        <taxon>Pseudomonadati</taxon>
        <taxon>Pseudomonadota</taxon>
        <taxon>Gammaproteobacteria</taxon>
        <taxon>Alteromonadales</taxon>
        <taxon>Pseudoalteromonadaceae</taxon>
        <taxon>Psychrosphaera</taxon>
    </lineage>
</organism>
<reference evidence="6 7" key="1">
    <citation type="submission" date="2023-01" db="EMBL/GenBank/DDBJ databases">
        <title>Psychrosphaera sp. nov., isolated from marine algae.</title>
        <authorList>
            <person name="Bayburt H."/>
            <person name="Choi B.J."/>
            <person name="Kim J.M."/>
            <person name="Choi D.G."/>
            <person name="Jeon C.O."/>
        </authorList>
    </citation>
    <scope>NUCLEOTIDE SEQUENCE [LARGE SCALE GENOMIC DNA]</scope>
    <source>
        <strain evidence="6 7">G1-22</strain>
    </source>
</reference>
<sequence length="440" mass="49712">MKNGVFNLVLLLLILSSDLMANEVNQRLTQKSLSPIEIKQGQQLFEQVCASCHSKDLSGASGFNLKDAEWVHGNKPEAILHNVKTGFANAGMPAFGAIFTESQLESIVAYVISKREGWDNLSYKLYQLNGEHDKEITADKLVKSGSLPKGFADYSIPEIEHYFIEFEGDFYAPKNMDSQLWLQWGFPHEYNVFIDGLQVHKGGTAWFPTWGLKRGKQRLKVTYHSGTSKPGQRNLIVYVTNLDMTIKLFALSSRAEQIMAGKNYEITASNKAVVERKRINELPPYTISVGLPSKINYAFNTKSCSIVGLWSGDMLNIGPNIDGRGDFPSLPLGDLVFKYPKQIKFEPSHSCKYLGYTTLNDVPVFKFQIQNETYQFWGESNSSKEISFYWQLTGHKNLRLSLPQVDSIQWQDHNGKTVENGFDAMPNKEQQVLLKAVIKQ</sequence>
<keyword evidence="1 3" id="KW-0479">Metal-binding</keyword>
<dbReference type="InterPro" id="IPR051459">
    <property type="entry name" value="Cytochrome_c-type_DH"/>
</dbReference>
<dbReference type="Pfam" id="PF13442">
    <property type="entry name" value="Cytochrome_CBB3"/>
    <property type="match status" value="1"/>
</dbReference>
<feature type="chain" id="PRO_5046980424" evidence="4">
    <location>
        <begin position="22"/>
        <end position="440"/>
    </location>
</feature>
<keyword evidence="4" id="KW-0732">Signal</keyword>
<dbReference type="PANTHER" id="PTHR35008:SF4">
    <property type="entry name" value="BLL4482 PROTEIN"/>
    <property type="match status" value="1"/>
</dbReference>
<dbReference type="PROSITE" id="PS51007">
    <property type="entry name" value="CYTC"/>
    <property type="match status" value="1"/>
</dbReference>
<evidence type="ECO:0000313" key="6">
    <source>
        <dbReference type="EMBL" id="MDC2887561.1"/>
    </source>
</evidence>
<feature type="domain" description="Cytochrome c" evidence="5">
    <location>
        <begin position="36"/>
        <end position="115"/>
    </location>
</feature>
<proteinExistence type="predicted"/>
<dbReference type="RefSeq" id="WP_215964893.1">
    <property type="nucleotide sequence ID" value="NZ_JAQOMS010000002.1"/>
</dbReference>
<name>A0ABT5F811_9GAMM</name>
<feature type="signal peptide" evidence="4">
    <location>
        <begin position="1"/>
        <end position="21"/>
    </location>
</feature>
<dbReference type="EMBL" id="JAQOMS010000002">
    <property type="protein sequence ID" value="MDC2887561.1"/>
    <property type="molecule type" value="Genomic_DNA"/>
</dbReference>
<keyword evidence="7" id="KW-1185">Reference proteome</keyword>
<dbReference type="Proteomes" id="UP001528411">
    <property type="component" value="Unassembled WGS sequence"/>
</dbReference>
<evidence type="ECO:0000256" key="2">
    <source>
        <dbReference type="ARBA" id="ARBA00023004"/>
    </source>
</evidence>
<dbReference type="PANTHER" id="PTHR35008">
    <property type="entry name" value="BLL4482 PROTEIN-RELATED"/>
    <property type="match status" value="1"/>
</dbReference>
<accession>A0ABT5F811</accession>
<keyword evidence="3" id="KW-0349">Heme</keyword>
<comment type="caution">
    <text evidence="6">The sequence shown here is derived from an EMBL/GenBank/DDBJ whole genome shotgun (WGS) entry which is preliminary data.</text>
</comment>
<evidence type="ECO:0000256" key="3">
    <source>
        <dbReference type="PROSITE-ProRule" id="PRU00433"/>
    </source>
</evidence>
<evidence type="ECO:0000259" key="5">
    <source>
        <dbReference type="PROSITE" id="PS51007"/>
    </source>
</evidence>
<keyword evidence="2 3" id="KW-0408">Iron</keyword>
<gene>
    <name evidence="6" type="ORF">PN838_00270</name>
</gene>